<evidence type="ECO:0000313" key="2">
    <source>
        <dbReference type="EMBL" id="TIB38910.1"/>
    </source>
</evidence>
<dbReference type="InterPro" id="IPR012337">
    <property type="entry name" value="RNaseH-like_sf"/>
</dbReference>
<organism evidence="2 3">
    <name type="scientific">Wallemia ichthyophaga</name>
    <dbReference type="NCBI Taxonomy" id="245174"/>
    <lineage>
        <taxon>Eukaryota</taxon>
        <taxon>Fungi</taxon>
        <taxon>Dikarya</taxon>
        <taxon>Basidiomycota</taxon>
        <taxon>Wallemiomycotina</taxon>
        <taxon>Wallemiomycetes</taxon>
        <taxon>Wallemiales</taxon>
        <taxon>Wallemiaceae</taxon>
        <taxon>Wallemia</taxon>
    </lineage>
</organism>
<reference evidence="2 3" key="1">
    <citation type="submission" date="2019-03" db="EMBL/GenBank/DDBJ databases">
        <title>Sequencing 23 genomes of Wallemia ichthyophaga.</title>
        <authorList>
            <person name="Gostincar C."/>
        </authorList>
    </citation>
    <scope>NUCLEOTIDE SEQUENCE [LARGE SCALE GENOMIC DNA]</scope>
    <source>
        <strain evidence="2 3">EXF-6200</strain>
    </source>
</reference>
<sequence>MSIDIGKHGLYKLSVPLTSPSDILYSWAPRVKHEEARNLLKTALKSLSEPSSYLYNEETGIELKLAMSGDGSRRFLIPSRHIEYLRYRICLENELSPACLPLPSSASYVDLSQYSHITPTTYTIPSELTRDMRRFHRQGKSKKRGGDDNISTHDLSSYYFERVRSDFDDGKKGFLKVRYVAVDVESWELDHMVITEIGYSQLHFENENQVITPGHIIITDHTRYKNGNYVTDNRFNFRHGKSQQLNLQETRVFLKQLLTPIANEKVVMVMHGVKNDMLSLDTMFQLKGRKHSANATHYSIPAESSSKEEFQVEVLDTNRLLTCIGDNLEGVSLSDFSQILKVDTPKGAFETRDYYHNAGNDAYVTLISFIRFANGLALERQRQQLIPTIQAVLMPPVEEVTERMEDVL</sequence>
<dbReference type="AlphaFoldDB" id="A0A4T0J7T4"/>
<comment type="caution">
    <text evidence="2">The sequence shown here is derived from an EMBL/GenBank/DDBJ whole genome shotgun (WGS) entry which is preliminary data.</text>
</comment>
<proteinExistence type="predicted"/>
<accession>A0A4T0J7T4</accession>
<gene>
    <name evidence="2" type="ORF">E3P86_01385</name>
</gene>
<dbReference type="InterPro" id="IPR040151">
    <property type="entry name" value="Gfd2/YDR514C-like"/>
</dbReference>
<protein>
    <recommendedName>
        <fullName evidence="1">Gfd2/YDR514C-like C-terminal domain-containing protein</fullName>
    </recommendedName>
</protein>
<dbReference type="Proteomes" id="UP000310689">
    <property type="component" value="Unassembled WGS sequence"/>
</dbReference>
<dbReference type="EMBL" id="SPOI01000046">
    <property type="protein sequence ID" value="TIB38910.1"/>
    <property type="molecule type" value="Genomic_DNA"/>
</dbReference>
<dbReference type="Gene3D" id="3.30.420.10">
    <property type="entry name" value="Ribonuclease H-like superfamily/Ribonuclease H"/>
    <property type="match status" value="1"/>
</dbReference>
<dbReference type="SUPFAM" id="SSF53098">
    <property type="entry name" value="Ribonuclease H-like"/>
    <property type="match status" value="1"/>
</dbReference>
<dbReference type="PANTHER" id="PTHR28083:SF1">
    <property type="entry name" value="GOOD FOR FULL DBP5 ACTIVITY PROTEIN 2"/>
    <property type="match status" value="1"/>
</dbReference>
<dbReference type="GO" id="GO:0003676">
    <property type="term" value="F:nucleic acid binding"/>
    <property type="evidence" value="ECO:0007669"/>
    <property type="project" value="InterPro"/>
</dbReference>
<dbReference type="InterPro" id="IPR036397">
    <property type="entry name" value="RNaseH_sf"/>
</dbReference>
<dbReference type="Pfam" id="PF21762">
    <property type="entry name" value="DEDDh_C"/>
    <property type="match status" value="1"/>
</dbReference>
<feature type="domain" description="Gfd2/YDR514C-like C-terminal" evidence="1">
    <location>
        <begin position="179"/>
        <end position="371"/>
    </location>
</feature>
<evidence type="ECO:0000313" key="3">
    <source>
        <dbReference type="Proteomes" id="UP000310689"/>
    </source>
</evidence>
<evidence type="ECO:0000259" key="1">
    <source>
        <dbReference type="Pfam" id="PF21762"/>
    </source>
</evidence>
<name>A0A4T0J7T4_WALIC</name>
<dbReference type="GO" id="GO:0005634">
    <property type="term" value="C:nucleus"/>
    <property type="evidence" value="ECO:0007669"/>
    <property type="project" value="TreeGrafter"/>
</dbReference>
<dbReference type="InterPro" id="IPR048519">
    <property type="entry name" value="Gfd2/YDR514C-like_C"/>
</dbReference>
<dbReference type="PANTHER" id="PTHR28083">
    <property type="entry name" value="GOOD FOR FULL DBP5 ACTIVITY PROTEIN 2"/>
    <property type="match status" value="1"/>
</dbReference>